<sequence>MKNDDRKQGFVRRITFLSPPENSVEIKGYWGQYIDSILGLGLFLHKKSSVKSYTIPTQFVGIHPKHTIGTYTIIETQTKLGKKGTTRSKNERTHSRAMGDTRENIQNK</sequence>
<evidence type="ECO:0000256" key="1">
    <source>
        <dbReference type="SAM" id="MobiDB-lite"/>
    </source>
</evidence>
<feature type="compositionally biased region" description="Basic and acidic residues" evidence="1">
    <location>
        <begin position="88"/>
        <end position="108"/>
    </location>
</feature>
<dbReference type="AlphaFoldDB" id="A0A5N6KGV7"/>
<organism evidence="2 3">
    <name type="scientific">Monilinia laxa</name>
    <name type="common">Brown rot fungus</name>
    <name type="synonym">Sclerotinia laxa</name>
    <dbReference type="NCBI Taxonomy" id="61186"/>
    <lineage>
        <taxon>Eukaryota</taxon>
        <taxon>Fungi</taxon>
        <taxon>Dikarya</taxon>
        <taxon>Ascomycota</taxon>
        <taxon>Pezizomycotina</taxon>
        <taxon>Leotiomycetes</taxon>
        <taxon>Helotiales</taxon>
        <taxon>Sclerotiniaceae</taxon>
        <taxon>Monilinia</taxon>
    </lineage>
</organism>
<dbReference type="Proteomes" id="UP000326757">
    <property type="component" value="Unassembled WGS sequence"/>
</dbReference>
<keyword evidence="3" id="KW-1185">Reference proteome</keyword>
<dbReference type="EMBL" id="VIGI01000003">
    <property type="protein sequence ID" value="KAB8303006.1"/>
    <property type="molecule type" value="Genomic_DNA"/>
</dbReference>
<comment type="caution">
    <text evidence="2">The sequence shown here is derived from an EMBL/GenBank/DDBJ whole genome shotgun (WGS) entry which is preliminary data.</text>
</comment>
<evidence type="ECO:0000313" key="3">
    <source>
        <dbReference type="Proteomes" id="UP000326757"/>
    </source>
</evidence>
<feature type="region of interest" description="Disordered" evidence="1">
    <location>
        <begin position="79"/>
        <end position="108"/>
    </location>
</feature>
<dbReference type="OrthoDB" id="10453337at2759"/>
<proteinExistence type="predicted"/>
<protein>
    <submittedName>
        <fullName evidence="2">Uncharacterized protein</fullName>
    </submittedName>
</protein>
<name>A0A5N6KGV7_MONLA</name>
<reference evidence="2 3" key="1">
    <citation type="submission" date="2019-06" db="EMBL/GenBank/DDBJ databases">
        <title>Genome Sequence of the Brown Rot Fungal Pathogen Monilinia laxa.</title>
        <authorList>
            <person name="De Miccolis Angelini R.M."/>
            <person name="Landi L."/>
            <person name="Abate D."/>
            <person name="Pollastro S."/>
            <person name="Romanazzi G."/>
            <person name="Faretra F."/>
        </authorList>
    </citation>
    <scope>NUCLEOTIDE SEQUENCE [LARGE SCALE GENOMIC DNA]</scope>
    <source>
        <strain evidence="2 3">Mlax316</strain>
    </source>
</reference>
<gene>
    <name evidence="2" type="ORF">EYC80_006312</name>
</gene>
<accession>A0A5N6KGV7</accession>
<evidence type="ECO:0000313" key="2">
    <source>
        <dbReference type="EMBL" id="KAB8303006.1"/>
    </source>
</evidence>